<dbReference type="Pfam" id="PF00782">
    <property type="entry name" value="DSPc"/>
    <property type="match status" value="1"/>
</dbReference>
<dbReference type="PROSITE" id="PS50056">
    <property type="entry name" value="TYR_PHOSPHATASE_2"/>
    <property type="match status" value="1"/>
</dbReference>
<evidence type="ECO:0000313" key="4">
    <source>
        <dbReference type="Proteomes" id="UP000749010"/>
    </source>
</evidence>
<dbReference type="SUPFAM" id="SSF52799">
    <property type="entry name" value="(Phosphotyrosine protein) phosphatases II"/>
    <property type="match status" value="1"/>
</dbReference>
<dbReference type="InterPro" id="IPR020422">
    <property type="entry name" value="TYR_PHOSPHATASE_DUAL_dom"/>
</dbReference>
<keyword evidence="1" id="KW-1133">Transmembrane helix</keyword>
<dbReference type="Proteomes" id="UP000749010">
    <property type="component" value="Unassembled WGS sequence"/>
</dbReference>
<keyword evidence="1" id="KW-0812">Transmembrane</keyword>
<feature type="transmembrane region" description="Helical" evidence="1">
    <location>
        <begin position="153"/>
        <end position="169"/>
    </location>
</feature>
<dbReference type="PANTHER" id="PTHR47216:SF4">
    <property type="entry name" value="OS01G0859400 PROTEIN"/>
    <property type="match status" value="1"/>
</dbReference>
<keyword evidence="4" id="KW-1185">Reference proteome</keyword>
<proteinExistence type="predicted"/>
<dbReference type="InterPro" id="IPR000340">
    <property type="entry name" value="Dual-sp_phosphatase_cat-dom"/>
</dbReference>
<feature type="transmembrane region" description="Helical" evidence="1">
    <location>
        <begin position="202"/>
        <end position="217"/>
    </location>
</feature>
<dbReference type="InterPro" id="IPR000387">
    <property type="entry name" value="Tyr_Pase_dom"/>
</dbReference>
<gene>
    <name evidence="3" type="ORF">E4Q23_15495</name>
</gene>
<accession>A0ABX1TXW7</accession>
<evidence type="ECO:0000256" key="1">
    <source>
        <dbReference type="SAM" id="Phobius"/>
    </source>
</evidence>
<dbReference type="PANTHER" id="PTHR47216">
    <property type="match status" value="1"/>
</dbReference>
<dbReference type="Gene3D" id="3.90.190.10">
    <property type="entry name" value="Protein tyrosine phosphatase superfamily"/>
    <property type="match status" value="1"/>
</dbReference>
<name>A0ABX1TXW7_9PROT</name>
<feature type="transmembrane region" description="Helical" evidence="1">
    <location>
        <begin position="178"/>
        <end position="196"/>
    </location>
</feature>
<feature type="domain" description="Tyrosine specific protein phosphatases" evidence="2">
    <location>
        <begin position="375"/>
        <end position="444"/>
    </location>
</feature>
<organism evidence="3 4">
    <name type="scientific">Candidatus Accumulibacter phosphatis</name>
    <dbReference type="NCBI Taxonomy" id="327160"/>
    <lineage>
        <taxon>Bacteria</taxon>
        <taxon>Pseudomonadati</taxon>
        <taxon>Pseudomonadota</taxon>
        <taxon>Betaproteobacteria</taxon>
        <taxon>Candidatus Accumulibacter</taxon>
    </lineage>
</organism>
<evidence type="ECO:0000313" key="3">
    <source>
        <dbReference type="EMBL" id="NMQ29040.1"/>
    </source>
</evidence>
<dbReference type="EMBL" id="SPMY01000045">
    <property type="protein sequence ID" value="NMQ29040.1"/>
    <property type="molecule type" value="Genomic_DNA"/>
</dbReference>
<feature type="transmembrane region" description="Helical" evidence="1">
    <location>
        <begin position="69"/>
        <end position="93"/>
    </location>
</feature>
<feature type="transmembrane region" description="Helical" evidence="1">
    <location>
        <begin position="238"/>
        <end position="257"/>
    </location>
</feature>
<evidence type="ECO:0000259" key="2">
    <source>
        <dbReference type="PROSITE" id="PS50056"/>
    </source>
</evidence>
<sequence>MGHLYRLDRASQGGMNSVGSAPLGPIRWQHSVAWLLLLAPLFFLSYGWTNQLAASRGVSASIVFGWERAIPFLPWTIVPYWSIDLMYGLSFLACRTPREVNHHGLRLLSAQLISVTCFVLFPLRFSGEKPAADGVFGTLFDALAGFDLPYNQAPSLHISLLVIIWWVLVRRASPGRRMVWNAWALLVAASVLTTWQHHFFDLPTGLLAGLLCLWLWPDRGRPPLWPPGKGEGRRARLSLGYFCGAMICLLMAVQGGWALLAAWPATALALVAANYAWAGAGGFQKHDGRQSFAVRWLLAPYRLGAWINSRLWTWRKPEPDRVADTLWLGRLPTAAELARERFDAVVDVTAEFNTPRGAARAYSVPMLDLALPSLATLRHAAATLDTAVANGDRVLVCCALGYSRSALSVAAWLLQSGRCDSVDAAIARIRAARPQVVFSEAHLTLLKELSDGQ</sequence>
<dbReference type="InterPro" id="IPR029021">
    <property type="entry name" value="Prot-tyrosine_phosphatase-like"/>
</dbReference>
<dbReference type="SMART" id="SM00195">
    <property type="entry name" value="DSPc"/>
    <property type="match status" value="1"/>
</dbReference>
<feature type="transmembrane region" description="Helical" evidence="1">
    <location>
        <begin position="263"/>
        <end position="283"/>
    </location>
</feature>
<comment type="caution">
    <text evidence="3">The sequence shown here is derived from an EMBL/GenBank/DDBJ whole genome shotgun (WGS) entry which is preliminary data.</text>
</comment>
<feature type="transmembrane region" description="Helical" evidence="1">
    <location>
        <begin position="32"/>
        <end position="49"/>
    </location>
</feature>
<feature type="transmembrane region" description="Helical" evidence="1">
    <location>
        <begin position="105"/>
        <end position="123"/>
    </location>
</feature>
<keyword evidence="1" id="KW-0472">Membrane</keyword>
<protein>
    <submittedName>
        <fullName evidence="3">Serine/threonine protein phosphatase</fullName>
    </submittedName>
</protein>
<reference evidence="3 4" key="1">
    <citation type="submission" date="2019-03" db="EMBL/GenBank/DDBJ databases">
        <title>Metabolic reconstructions from genomes of highly enriched 'Candidatus Accumulibacter' and 'Candidatus Competibacter' bioreactor populations.</title>
        <authorList>
            <person name="Annavajhala M.K."/>
            <person name="Welles L."/>
            <person name="Abbas B."/>
            <person name="Sorokin D."/>
            <person name="Park H."/>
            <person name="Van Loosdrecht M."/>
            <person name="Chandran K."/>
        </authorList>
    </citation>
    <scope>NUCLEOTIDE SEQUENCE [LARGE SCALE GENOMIC DNA]</scope>
    <source>
        <strain evidence="3 4">SBR_S</strain>
    </source>
</reference>